<evidence type="ECO:0008006" key="5">
    <source>
        <dbReference type="Google" id="ProtNLM"/>
    </source>
</evidence>
<dbReference type="AlphaFoldDB" id="A0A3A1YA70"/>
<gene>
    <name evidence="3" type="ORF">CKF54_01295</name>
</gene>
<keyword evidence="2" id="KW-0732">Signal</keyword>
<dbReference type="RefSeq" id="WP_119524481.1">
    <property type="nucleotide sequence ID" value="NZ_NRHC01000016.1"/>
</dbReference>
<sequence>MNKFKKLSLVATAVLAATTLVACNKEQTATTTTTQEQAEQTQQVDVYVKDFNPTQAFINRYTDREFNFNAALPLTGKFVTLLNNISNGARLLNNAPNDEKQLLEYRILATLNKNFNEIVDNYKNDKQTFELDYPNDEFDLEKANFSDLLSQLNTGCELNNNYQANIDEIKKLEVRDAEGKVLPFPTEVVNEITNWNGNFKATCDLTKSLYEIVSAPNFSYENLEKSLAAQLESRKAEEANQTNQTQSENQ</sequence>
<keyword evidence="4" id="KW-1185">Reference proteome</keyword>
<evidence type="ECO:0000313" key="3">
    <source>
        <dbReference type="EMBL" id="RIY34100.1"/>
    </source>
</evidence>
<organism evidence="3 4">
    <name type="scientific">Psittacicella hinzii</name>
    <dbReference type="NCBI Taxonomy" id="2028575"/>
    <lineage>
        <taxon>Bacteria</taxon>
        <taxon>Pseudomonadati</taxon>
        <taxon>Pseudomonadota</taxon>
        <taxon>Gammaproteobacteria</taxon>
        <taxon>Pasteurellales</taxon>
        <taxon>Psittacicellaceae</taxon>
        <taxon>Psittacicella</taxon>
    </lineage>
</organism>
<dbReference type="PROSITE" id="PS51257">
    <property type="entry name" value="PROKAR_LIPOPROTEIN"/>
    <property type="match status" value="1"/>
</dbReference>
<feature type="signal peptide" evidence="2">
    <location>
        <begin position="1"/>
        <end position="22"/>
    </location>
</feature>
<feature type="compositionally biased region" description="Polar residues" evidence="1">
    <location>
        <begin position="239"/>
        <end position="250"/>
    </location>
</feature>
<evidence type="ECO:0000313" key="4">
    <source>
        <dbReference type="Proteomes" id="UP000265691"/>
    </source>
</evidence>
<dbReference type="Proteomes" id="UP000265691">
    <property type="component" value="Unassembled WGS sequence"/>
</dbReference>
<comment type="caution">
    <text evidence="3">The sequence shown here is derived from an EMBL/GenBank/DDBJ whole genome shotgun (WGS) entry which is preliminary data.</text>
</comment>
<evidence type="ECO:0000256" key="2">
    <source>
        <dbReference type="SAM" id="SignalP"/>
    </source>
</evidence>
<name>A0A3A1YA70_9GAMM</name>
<dbReference type="OrthoDB" id="5675716at2"/>
<evidence type="ECO:0000256" key="1">
    <source>
        <dbReference type="SAM" id="MobiDB-lite"/>
    </source>
</evidence>
<feature type="region of interest" description="Disordered" evidence="1">
    <location>
        <begin position="231"/>
        <end position="250"/>
    </location>
</feature>
<feature type="chain" id="PRO_5017252610" description="Lipoprotein" evidence="2">
    <location>
        <begin position="23"/>
        <end position="250"/>
    </location>
</feature>
<accession>A0A3A1YA70</accession>
<dbReference type="EMBL" id="NRHC01000016">
    <property type="protein sequence ID" value="RIY34100.1"/>
    <property type="molecule type" value="Genomic_DNA"/>
</dbReference>
<protein>
    <recommendedName>
        <fullName evidence="5">Lipoprotein</fullName>
    </recommendedName>
</protein>
<reference evidence="3 4" key="1">
    <citation type="submission" date="2017-08" db="EMBL/GenBank/DDBJ databases">
        <title>Reclassification of Bisgaard taxon 37 and 44.</title>
        <authorList>
            <person name="Christensen H."/>
        </authorList>
    </citation>
    <scope>NUCLEOTIDE SEQUENCE [LARGE SCALE GENOMIC DNA]</scope>
    <source>
        <strain evidence="3 4">B96_3</strain>
    </source>
</reference>
<proteinExistence type="predicted"/>